<proteinExistence type="inferred from homology"/>
<dbReference type="GO" id="GO:0048472">
    <property type="term" value="F:threonine-phosphate decarboxylase activity"/>
    <property type="evidence" value="ECO:0007669"/>
    <property type="project" value="InterPro"/>
</dbReference>
<evidence type="ECO:0000256" key="5">
    <source>
        <dbReference type="ARBA" id="ARBA00022573"/>
    </source>
</evidence>
<dbReference type="AlphaFoldDB" id="A0A415EU72"/>
<comment type="function">
    <text evidence="9">Converts cobyric acid to cobinamide by the addition of aminopropanol on the F carboxylic group.</text>
</comment>
<sequence length="318" mass="35455">MILLVILAFLLDLILGDPYSWPHPVKAIGHFITFFQKRWNKPVFSETKRRRLGIYLWFLTIASTAFCAIVVLKLAYLLHPLIGTVLYVYLSYTTLAAKSLASEAKKVYQCTAFGTLEEARYQVSMIVGRSTEELTEEDITKAAIETVAENTTDGVIAPLMCLLIGGPVLALAYKAVNTLDSMVGYLTPKYQAFGWFSAKMDDWVNWVPARFTWVFLLLAAVVNRMDPIGALKIGWRDRRKHKSPNSGFPEAVTAGALGIQLGGTHTYHGTQVVKPTIGDPNRRVSVNMILKTNRLMYTASLVGLVILILLRLLIETIT</sequence>
<comment type="pathway">
    <text evidence="2 9">Cofactor biosynthesis; adenosylcobalamin biosynthesis.</text>
</comment>
<feature type="transmembrane region" description="Helical" evidence="9">
    <location>
        <begin position="155"/>
        <end position="176"/>
    </location>
</feature>
<evidence type="ECO:0000256" key="2">
    <source>
        <dbReference type="ARBA" id="ARBA00004953"/>
    </source>
</evidence>
<dbReference type="GO" id="GO:0009236">
    <property type="term" value="P:cobalamin biosynthetic process"/>
    <property type="evidence" value="ECO:0007669"/>
    <property type="project" value="UniProtKB-UniRule"/>
</dbReference>
<evidence type="ECO:0000256" key="4">
    <source>
        <dbReference type="ARBA" id="ARBA00022475"/>
    </source>
</evidence>
<dbReference type="EMBL" id="QRMZ01000007">
    <property type="protein sequence ID" value="RHK06834.1"/>
    <property type="molecule type" value="Genomic_DNA"/>
</dbReference>
<keyword evidence="5 9" id="KW-0169">Cobalamin biosynthesis</keyword>
<evidence type="ECO:0000313" key="11">
    <source>
        <dbReference type="Proteomes" id="UP000286288"/>
    </source>
</evidence>
<name>A0A415EU72_ENTCA</name>
<accession>A0A415EU72</accession>
<keyword evidence="8 9" id="KW-0472">Membrane</keyword>
<dbReference type="NCBIfam" id="TIGR00380">
    <property type="entry name" value="cobal_cbiB"/>
    <property type="match status" value="1"/>
</dbReference>
<dbReference type="PANTHER" id="PTHR34308">
    <property type="entry name" value="COBALAMIN BIOSYNTHESIS PROTEIN CBIB"/>
    <property type="match status" value="1"/>
</dbReference>
<organism evidence="10 11">
    <name type="scientific">Enterococcus casseliflavus</name>
    <name type="common">Enterococcus flavescens</name>
    <dbReference type="NCBI Taxonomy" id="37734"/>
    <lineage>
        <taxon>Bacteria</taxon>
        <taxon>Bacillati</taxon>
        <taxon>Bacillota</taxon>
        <taxon>Bacilli</taxon>
        <taxon>Lactobacillales</taxon>
        <taxon>Enterococcaceae</taxon>
        <taxon>Enterococcus</taxon>
    </lineage>
</organism>
<dbReference type="GO" id="GO:0015420">
    <property type="term" value="F:ABC-type vitamin B12 transporter activity"/>
    <property type="evidence" value="ECO:0007669"/>
    <property type="project" value="UniProtKB-UniRule"/>
</dbReference>
<comment type="caution">
    <text evidence="9">Lacks conserved residue(s) required for the propagation of feature annotation.</text>
</comment>
<feature type="transmembrane region" description="Helical" evidence="9">
    <location>
        <begin position="54"/>
        <end position="76"/>
    </location>
</feature>
<evidence type="ECO:0000256" key="3">
    <source>
        <dbReference type="ARBA" id="ARBA00006263"/>
    </source>
</evidence>
<feature type="transmembrane region" description="Helical" evidence="9">
    <location>
        <begin position="295"/>
        <end position="314"/>
    </location>
</feature>
<gene>
    <name evidence="9 10" type="primary">cobD</name>
    <name evidence="10" type="ORF">DW084_06565</name>
</gene>
<dbReference type="Pfam" id="PF03186">
    <property type="entry name" value="CobD_Cbib"/>
    <property type="match status" value="1"/>
</dbReference>
<dbReference type="UniPathway" id="UPA00148"/>
<dbReference type="GO" id="GO:0005886">
    <property type="term" value="C:plasma membrane"/>
    <property type="evidence" value="ECO:0007669"/>
    <property type="project" value="UniProtKB-SubCell"/>
</dbReference>
<protein>
    <recommendedName>
        <fullName evidence="9">Cobalamin biosynthesis protein CobD</fullName>
    </recommendedName>
</protein>
<dbReference type="Proteomes" id="UP000286288">
    <property type="component" value="Unassembled WGS sequence"/>
</dbReference>
<evidence type="ECO:0000256" key="8">
    <source>
        <dbReference type="ARBA" id="ARBA00023136"/>
    </source>
</evidence>
<feature type="transmembrane region" description="Helical" evidence="9">
    <location>
        <begin position="203"/>
        <end position="222"/>
    </location>
</feature>
<dbReference type="InterPro" id="IPR004485">
    <property type="entry name" value="Cobalamin_biosynth_CobD/CbiB"/>
</dbReference>
<dbReference type="HAMAP" id="MF_00024">
    <property type="entry name" value="CobD_CbiB"/>
    <property type="match status" value="1"/>
</dbReference>
<evidence type="ECO:0000256" key="7">
    <source>
        <dbReference type="ARBA" id="ARBA00022989"/>
    </source>
</evidence>
<evidence type="ECO:0000256" key="9">
    <source>
        <dbReference type="HAMAP-Rule" id="MF_00024"/>
    </source>
</evidence>
<evidence type="ECO:0000313" key="10">
    <source>
        <dbReference type="EMBL" id="RHK06834.1"/>
    </source>
</evidence>
<comment type="subcellular location">
    <subcellularLocation>
        <location evidence="1 9">Cell membrane</location>
        <topology evidence="1 9">Multi-pass membrane protein</topology>
    </subcellularLocation>
</comment>
<keyword evidence="6 9" id="KW-0812">Transmembrane</keyword>
<comment type="similarity">
    <text evidence="3 9">Belongs to the CobD/CbiB family.</text>
</comment>
<keyword evidence="4 9" id="KW-1003">Cell membrane</keyword>
<keyword evidence="7 9" id="KW-1133">Transmembrane helix</keyword>
<dbReference type="PANTHER" id="PTHR34308:SF1">
    <property type="entry name" value="COBALAMIN BIOSYNTHESIS PROTEIN CBIB"/>
    <property type="match status" value="1"/>
</dbReference>
<evidence type="ECO:0000256" key="1">
    <source>
        <dbReference type="ARBA" id="ARBA00004651"/>
    </source>
</evidence>
<comment type="caution">
    <text evidence="10">The sequence shown here is derived from an EMBL/GenBank/DDBJ whole genome shotgun (WGS) entry which is preliminary data.</text>
</comment>
<evidence type="ECO:0000256" key="6">
    <source>
        <dbReference type="ARBA" id="ARBA00022692"/>
    </source>
</evidence>
<reference evidence="10 11" key="1">
    <citation type="submission" date="2018-08" db="EMBL/GenBank/DDBJ databases">
        <title>A genome reference for cultivated species of the human gut microbiota.</title>
        <authorList>
            <person name="Zou Y."/>
            <person name="Xue W."/>
            <person name="Luo G."/>
        </authorList>
    </citation>
    <scope>NUCLEOTIDE SEQUENCE [LARGE SCALE GENOMIC DNA]</scope>
    <source>
        <strain evidence="10 11">AF48-16</strain>
    </source>
</reference>